<evidence type="ECO:0000256" key="16">
    <source>
        <dbReference type="PIRSR" id="PIRSR000894-2"/>
    </source>
</evidence>
<dbReference type="PIRSF" id="PIRSF000894">
    <property type="entry name" value="Acid_phosphatase"/>
    <property type="match status" value="1"/>
</dbReference>
<keyword evidence="16" id="KW-1015">Disulfide bond</keyword>
<feature type="disulfide bond" evidence="16">
    <location>
        <begin position="68"/>
        <end position="384"/>
    </location>
</feature>
<dbReference type="AlphaFoldDB" id="A0AAD9P8K9"/>
<protein>
    <recommendedName>
        <fullName evidence="5">Multiple inositol polyphosphate phosphatase 1</fullName>
        <ecNumber evidence="4">3.1.3.62</ecNumber>
        <ecNumber evidence="3">3.1.3.80</ecNumber>
    </recommendedName>
    <alternativeName>
        <fullName evidence="11">2,3-bisphosphoglycerate 3-phosphatase</fullName>
    </alternativeName>
</protein>
<evidence type="ECO:0000256" key="5">
    <source>
        <dbReference type="ARBA" id="ARBA00018097"/>
    </source>
</evidence>
<dbReference type="GO" id="GO:0003993">
    <property type="term" value="F:acid phosphatase activity"/>
    <property type="evidence" value="ECO:0007669"/>
    <property type="project" value="TreeGrafter"/>
</dbReference>
<evidence type="ECO:0000256" key="15">
    <source>
        <dbReference type="ARBA" id="ARBA00043832"/>
    </source>
</evidence>
<comment type="catalytic activity">
    <reaction evidence="15">
        <text>(2R)-2,3-bisphosphoglycerate + H2O = (2R)-2-phosphoglycerate + phosphate</text>
        <dbReference type="Rhea" id="RHEA:27381"/>
        <dbReference type="ChEBI" id="CHEBI:15377"/>
        <dbReference type="ChEBI" id="CHEBI:43474"/>
        <dbReference type="ChEBI" id="CHEBI:58248"/>
        <dbReference type="ChEBI" id="CHEBI:58289"/>
        <dbReference type="EC" id="3.1.3.80"/>
    </reaction>
    <physiologicalReaction direction="left-to-right" evidence="15">
        <dbReference type="Rhea" id="RHEA:27382"/>
    </physiologicalReaction>
</comment>
<comment type="catalytic activity">
    <reaction evidence="13">
        <text>1D-myo-inositol 1,2,4,5,6-pentakisphosphate + H2O = 1D-myo-inositol 1,2,5,6-tetrakisphosphate + phosphate</text>
        <dbReference type="Rhea" id="RHEA:77115"/>
        <dbReference type="ChEBI" id="CHEBI:15377"/>
        <dbReference type="ChEBI" id="CHEBI:43474"/>
        <dbReference type="ChEBI" id="CHEBI:57798"/>
        <dbReference type="ChEBI" id="CHEBI:195535"/>
        <dbReference type="EC" id="3.1.3.62"/>
    </reaction>
    <physiologicalReaction direction="left-to-right" evidence="13">
        <dbReference type="Rhea" id="RHEA:77116"/>
    </physiologicalReaction>
</comment>
<evidence type="ECO:0000256" key="9">
    <source>
        <dbReference type="ARBA" id="ARBA00023136"/>
    </source>
</evidence>
<dbReference type="EMBL" id="JAODUO010000085">
    <property type="protein sequence ID" value="KAK2190231.1"/>
    <property type="molecule type" value="Genomic_DNA"/>
</dbReference>
<reference evidence="18" key="1">
    <citation type="journal article" date="2023" name="Mol. Biol. Evol.">
        <title>Third-Generation Sequencing Reveals the Adaptive Role of the Epigenome in Three Deep-Sea Polychaetes.</title>
        <authorList>
            <person name="Perez M."/>
            <person name="Aroh O."/>
            <person name="Sun Y."/>
            <person name="Lan Y."/>
            <person name="Juniper S.K."/>
            <person name="Young C.R."/>
            <person name="Angers B."/>
            <person name="Qian P.Y."/>
        </authorList>
    </citation>
    <scope>NUCLEOTIDE SEQUENCE</scope>
    <source>
        <strain evidence="18">R07B-5</strain>
    </source>
</reference>
<evidence type="ECO:0000256" key="6">
    <source>
        <dbReference type="ARBA" id="ARBA00022475"/>
    </source>
</evidence>
<dbReference type="PANTHER" id="PTHR20963">
    <property type="entry name" value="MULTIPLE INOSITOL POLYPHOSPHATE PHOSPHATASE-RELATED"/>
    <property type="match status" value="1"/>
</dbReference>
<evidence type="ECO:0000256" key="13">
    <source>
        <dbReference type="ARBA" id="ARBA00043671"/>
    </source>
</evidence>
<evidence type="ECO:0000256" key="12">
    <source>
        <dbReference type="ARBA" id="ARBA00043668"/>
    </source>
</evidence>
<dbReference type="InterPro" id="IPR029033">
    <property type="entry name" value="His_PPase_superfam"/>
</dbReference>
<dbReference type="Proteomes" id="UP001209878">
    <property type="component" value="Unassembled WGS sequence"/>
</dbReference>
<keyword evidence="7" id="KW-0732">Signal</keyword>
<comment type="caution">
    <text evidence="18">The sequence shown here is derived from an EMBL/GenBank/DDBJ whole genome shotgun (WGS) entry which is preliminary data.</text>
</comment>
<keyword evidence="6" id="KW-1003">Cell membrane</keyword>
<comment type="similarity">
    <text evidence="2">Belongs to the histidine acid phosphatase family. MINPP1 subfamily.</text>
</comment>
<sequence length="457" mass="52709">MSASVKVYFLALRLPFSSFLLFLHIFIVCNATQDFSHILSVKTTYNNSFDNNEIKIRDSSHSIIENICKPIQFNGIYRHGIRNPSKSDINNVDAFYSRIVNAAANSGIHPSLPLPFKIETAKGLSAPGKIEMQSIQKRIAKRFDSLLSSATADQLEFISSSISRAIGSRDAFSSAFKQFQNHTPTSQKISDGLMRYYYICQKYMLPHRKPKEAKYHFDQFWSQSKIDRVASNIRQKLGVDKLEITVVDLHAIYAYGASVMATFGHSEWLELFDHANLKLLEYANDLKRYWKKAYGHVMNYEQSCPLLSEIFHRMDDRINGNSDKKGIFRFGHYGTLIRLLGLLGLFKDEAPLKADNYEQHTNRKFRNSRIGPFSTNLAFVLYECPPGVTPAVNSDEDVRLPPTLDRYMVQMLFKELPERFPFCPYDLCPYNEVRNHYKRYIDHCSLQDICSRPHDEL</sequence>
<evidence type="ECO:0000256" key="4">
    <source>
        <dbReference type="ARBA" id="ARBA00013040"/>
    </source>
</evidence>
<dbReference type="PANTHER" id="PTHR20963:SF8">
    <property type="entry name" value="MULTIPLE INOSITOL POLYPHOSPHATE PHOSPHATASE 1"/>
    <property type="match status" value="1"/>
</dbReference>
<evidence type="ECO:0000313" key="19">
    <source>
        <dbReference type="Proteomes" id="UP001209878"/>
    </source>
</evidence>
<evidence type="ECO:0000256" key="1">
    <source>
        <dbReference type="ARBA" id="ARBA00004236"/>
    </source>
</evidence>
<comment type="subcellular location">
    <subcellularLocation>
        <location evidence="1">Cell membrane</location>
    </subcellularLocation>
</comment>
<dbReference type="Gene3D" id="3.40.50.1240">
    <property type="entry name" value="Phosphoglycerate mutase-like"/>
    <property type="match status" value="1"/>
</dbReference>
<dbReference type="EC" id="3.1.3.62" evidence="4"/>
<evidence type="ECO:0000256" key="14">
    <source>
        <dbReference type="ARBA" id="ARBA00043691"/>
    </source>
</evidence>
<evidence type="ECO:0000256" key="3">
    <source>
        <dbReference type="ARBA" id="ARBA00012976"/>
    </source>
</evidence>
<evidence type="ECO:0000256" key="2">
    <source>
        <dbReference type="ARBA" id="ARBA00008422"/>
    </source>
</evidence>
<keyword evidence="17" id="KW-1133">Transmembrane helix</keyword>
<comment type="catalytic activity">
    <reaction evidence="12">
        <text>1D-myo-inositol 1,2,5,6-tetrakisphosphate + H2O = 1D-myo-inositol 1,2,6-trisphosphate + phosphate</text>
        <dbReference type="Rhea" id="RHEA:77119"/>
        <dbReference type="ChEBI" id="CHEBI:15377"/>
        <dbReference type="ChEBI" id="CHEBI:43474"/>
        <dbReference type="ChEBI" id="CHEBI:195535"/>
        <dbReference type="ChEBI" id="CHEBI:195537"/>
        <dbReference type="EC" id="3.1.3.62"/>
    </reaction>
    <physiologicalReaction direction="left-to-right" evidence="12">
        <dbReference type="Rhea" id="RHEA:77120"/>
    </physiologicalReaction>
</comment>
<dbReference type="SUPFAM" id="SSF53254">
    <property type="entry name" value="Phosphoglycerate mutase-like"/>
    <property type="match status" value="1"/>
</dbReference>
<keyword evidence="9 17" id="KW-0472">Membrane</keyword>
<evidence type="ECO:0000256" key="11">
    <source>
        <dbReference type="ARBA" id="ARBA00031642"/>
    </source>
</evidence>
<evidence type="ECO:0000256" key="10">
    <source>
        <dbReference type="ARBA" id="ARBA00023180"/>
    </source>
</evidence>
<proteinExistence type="inferred from homology"/>
<keyword evidence="17" id="KW-0812">Transmembrane</keyword>
<gene>
    <name evidence="18" type="ORF">NP493_85g01018</name>
</gene>
<evidence type="ECO:0000313" key="18">
    <source>
        <dbReference type="EMBL" id="KAK2190231.1"/>
    </source>
</evidence>
<dbReference type="GO" id="GO:0034417">
    <property type="term" value="F:bisphosphoglycerate 3-phosphatase activity"/>
    <property type="evidence" value="ECO:0007669"/>
    <property type="project" value="UniProtKB-EC"/>
</dbReference>
<dbReference type="InterPro" id="IPR016274">
    <property type="entry name" value="Histidine_acid_Pase_euk"/>
</dbReference>
<dbReference type="Pfam" id="PF00328">
    <property type="entry name" value="His_Phos_2"/>
    <property type="match status" value="1"/>
</dbReference>
<evidence type="ECO:0000256" key="17">
    <source>
        <dbReference type="SAM" id="Phobius"/>
    </source>
</evidence>
<keyword evidence="10" id="KW-0325">Glycoprotein</keyword>
<comment type="catalytic activity">
    <reaction evidence="14">
        <text>1D-myo-inositol hexakisphosphate + H2O = 1D-myo-inositol 1,2,4,5,6-pentakisphosphate + phosphate</text>
        <dbReference type="Rhea" id="RHEA:16989"/>
        <dbReference type="ChEBI" id="CHEBI:15377"/>
        <dbReference type="ChEBI" id="CHEBI:43474"/>
        <dbReference type="ChEBI" id="CHEBI:57798"/>
        <dbReference type="ChEBI" id="CHEBI:58130"/>
        <dbReference type="EC" id="3.1.3.62"/>
    </reaction>
    <physiologicalReaction direction="left-to-right" evidence="14">
        <dbReference type="Rhea" id="RHEA:16990"/>
    </physiologicalReaction>
</comment>
<evidence type="ECO:0000256" key="8">
    <source>
        <dbReference type="ARBA" id="ARBA00022801"/>
    </source>
</evidence>
<dbReference type="EC" id="3.1.3.80" evidence="3"/>
<name>A0AAD9P8K9_RIDPI</name>
<dbReference type="GO" id="GO:0052745">
    <property type="term" value="F:inositol phosphate phosphatase activity"/>
    <property type="evidence" value="ECO:0007669"/>
    <property type="project" value="TreeGrafter"/>
</dbReference>
<dbReference type="InterPro" id="IPR000560">
    <property type="entry name" value="His_Pase_clade-2"/>
</dbReference>
<keyword evidence="8" id="KW-0378">Hydrolase</keyword>
<organism evidence="18 19">
    <name type="scientific">Ridgeia piscesae</name>
    <name type="common">Tubeworm</name>
    <dbReference type="NCBI Taxonomy" id="27915"/>
    <lineage>
        <taxon>Eukaryota</taxon>
        <taxon>Metazoa</taxon>
        <taxon>Spiralia</taxon>
        <taxon>Lophotrochozoa</taxon>
        <taxon>Annelida</taxon>
        <taxon>Polychaeta</taxon>
        <taxon>Sedentaria</taxon>
        <taxon>Canalipalpata</taxon>
        <taxon>Sabellida</taxon>
        <taxon>Siboglinidae</taxon>
        <taxon>Ridgeia</taxon>
    </lineage>
</organism>
<feature type="transmembrane region" description="Helical" evidence="17">
    <location>
        <begin position="7"/>
        <end position="27"/>
    </location>
</feature>
<keyword evidence="19" id="KW-1185">Reference proteome</keyword>
<evidence type="ECO:0000256" key="7">
    <source>
        <dbReference type="ARBA" id="ARBA00022729"/>
    </source>
</evidence>
<accession>A0AAD9P8K9</accession>
<dbReference type="GO" id="GO:0005886">
    <property type="term" value="C:plasma membrane"/>
    <property type="evidence" value="ECO:0007669"/>
    <property type="project" value="UniProtKB-SubCell"/>
</dbReference>